<dbReference type="RefSeq" id="WP_094200465.1">
    <property type="nucleotide sequence ID" value="NZ_NBIM01000001.1"/>
</dbReference>
<dbReference type="Pfam" id="PF00171">
    <property type="entry name" value="Aldedh"/>
    <property type="match status" value="1"/>
</dbReference>
<dbReference type="PANTHER" id="PTHR43217:SF1">
    <property type="entry name" value="SUCCINATE SEMIALDEHYDE DEHYDROGENASE [NAD(P)+] SAD"/>
    <property type="match status" value="1"/>
</dbReference>
<keyword evidence="4" id="KW-1185">Reference proteome</keyword>
<name>A0A233RJX7_9GAMM</name>
<accession>A0A233RJX7</accession>
<sequence>MTFVSFDPSSGRVLAHHACLSEDRLEQRLHQAYQAAQAWQHEAPSERAALLYRLASALSAGRERMARELCLETGTLLKDCLREVERCAEECAHFAANGQAMLPAARSQVSQRPLGLMLALTAGPAPLWQCVRLLAPALMAGNGLLLKPAEHLSRLVELLARLMTEAEVPEGLITPLRISKEQVAGVVADARIGGLAYSGERQGGAIMAALAGGRLKPVILELAEADLQLILDDADLEPAVESVLNGCFRYRASWRQSEGGVLITPGLAEAFLERLGERLASLRSGRPDDSDTELGPLAKSGQREWLERQLREAERQGGRIRCGGYLPDEEGWYYPATLIEGQDPATTLFPAWPAGPVSSVLRVADEHGMQALCRSMSPDGIASIWTRDLARGEQLARSLPFDLCRVNPNPYHNSHWPPQSSPDQRLPLKRFSRSKTVLVSA</sequence>
<evidence type="ECO:0000313" key="3">
    <source>
        <dbReference type="EMBL" id="OXY83692.1"/>
    </source>
</evidence>
<feature type="domain" description="Aldehyde dehydrogenase" evidence="2">
    <location>
        <begin position="3"/>
        <end position="409"/>
    </location>
</feature>
<organism evidence="3 4">
    <name type="scientific">Oceanimonas doudoroffii</name>
    <dbReference type="NCBI Taxonomy" id="84158"/>
    <lineage>
        <taxon>Bacteria</taxon>
        <taxon>Pseudomonadati</taxon>
        <taxon>Pseudomonadota</taxon>
        <taxon>Gammaproteobacteria</taxon>
        <taxon>Aeromonadales</taxon>
        <taxon>Aeromonadaceae</taxon>
        <taxon>Oceanimonas</taxon>
    </lineage>
</organism>
<proteinExistence type="predicted"/>
<dbReference type="GO" id="GO:0004777">
    <property type="term" value="F:succinate-semialdehyde dehydrogenase (NAD+) activity"/>
    <property type="evidence" value="ECO:0007669"/>
    <property type="project" value="TreeGrafter"/>
</dbReference>
<dbReference type="EMBL" id="NBIM01000001">
    <property type="protein sequence ID" value="OXY83692.1"/>
    <property type="molecule type" value="Genomic_DNA"/>
</dbReference>
<dbReference type="Gene3D" id="3.40.605.10">
    <property type="entry name" value="Aldehyde Dehydrogenase, Chain A, domain 1"/>
    <property type="match status" value="1"/>
</dbReference>
<dbReference type="Gene3D" id="3.40.309.10">
    <property type="entry name" value="Aldehyde Dehydrogenase, Chain A, domain 2"/>
    <property type="match status" value="1"/>
</dbReference>
<dbReference type="PANTHER" id="PTHR43217">
    <property type="entry name" value="SUCCINATE SEMIALDEHYDE DEHYDROGENASE [NAD(P)+] SAD"/>
    <property type="match status" value="1"/>
</dbReference>
<evidence type="ECO:0000313" key="4">
    <source>
        <dbReference type="Proteomes" id="UP000242757"/>
    </source>
</evidence>
<dbReference type="InterPro" id="IPR016163">
    <property type="entry name" value="Ald_DH_C"/>
</dbReference>
<dbReference type="InterPro" id="IPR047110">
    <property type="entry name" value="GABD/Sad-like"/>
</dbReference>
<dbReference type="OrthoDB" id="9812625at2"/>
<gene>
    <name evidence="3" type="ORF">B6S08_09495</name>
</gene>
<reference evidence="3 4" key="1">
    <citation type="submission" date="2017-08" db="EMBL/GenBank/DDBJ databases">
        <title>A Genome Sequence of Oceanimonas doudoroffii ATCC 27123T.</title>
        <authorList>
            <person name="Brennan M.A."/>
            <person name="Maclea K.S."/>
            <person name="Mcclelland W.D."/>
            <person name="Trachtenberg A.M."/>
        </authorList>
    </citation>
    <scope>NUCLEOTIDE SEQUENCE [LARGE SCALE GENOMIC DNA]</scope>
    <source>
        <strain evidence="3 4">ATCC 27123</strain>
    </source>
</reference>
<dbReference type="InterPro" id="IPR015590">
    <property type="entry name" value="Aldehyde_DH_dom"/>
</dbReference>
<dbReference type="SUPFAM" id="SSF53720">
    <property type="entry name" value="ALDH-like"/>
    <property type="match status" value="1"/>
</dbReference>
<dbReference type="InterPro" id="IPR016162">
    <property type="entry name" value="Ald_DH_N"/>
</dbReference>
<protein>
    <submittedName>
        <fullName evidence="3">Aldehyde dehydrogenase</fullName>
    </submittedName>
</protein>
<evidence type="ECO:0000256" key="1">
    <source>
        <dbReference type="ARBA" id="ARBA00023002"/>
    </source>
</evidence>
<comment type="caution">
    <text evidence="3">The sequence shown here is derived from an EMBL/GenBank/DDBJ whole genome shotgun (WGS) entry which is preliminary data.</text>
</comment>
<dbReference type="InterPro" id="IPR016161">
    <property type="entry name" value="Ald_DH/histidinol_DH"/>
</dbReference>
<evidence type="ECO:0000259" key="2">
    <source>
        <dbReference type="Pfam" id="PF00171"/>
    </source>
</evidence>
<keyword evidence="1" id="KW-0560">Oxidoreductase</keyword>
<dbReference type="AlphaFoldDB" id="A0A233RJX7"/>
<dbReference type="Proteomes" id="UP000242757">
    <property type="component" value="Unassembled WGS sequence"/>
</dbReference>